<keyword evidence="2" id="KW-0808">Transferase</keyword>
<feature type="transmembrane region" description="Helical" evidence="1">
    <location>
        <begin position="254"/>
        <end position="271"/>
    </location>
</feature>
<keyword evidence="1" id="KW-1133">Transmembrane helix</keyword>
<keyword evidence="1" id="KW-0812">Transmembrane</keyword>
<feature type="transmembrane region" description="Helical" evidence="1">
    <location>
        <begin position="371"/>
        <end position="390"/>
    </location>
</feature>
<dbReference type="PANTHER" id="PTHR31061">
    <property type="entry name" value="LD22376P"/>
    <property type="match status" value="1"/>
</dbReference>
<evidence type="ECO:0000313" key="2">
    <source>
        <dbReference type="EMBL" id="RAJ26408.1"/>
    </source>
</evidence>
<feature type="transmembrane region" description="Helical" evidence="1">
    <location>
        <begin position="221"/>
        <end position="242"/>
    </location>
</feature>
<protein>
    <submittedName>
        <fullName evidence="2">Putative acyltransferase</fullName>
    </submittedName>
</protein>
<feature type="transmembrane region" description="Helical" evidence="1">
    <location>
        <begin position="140"/>
        <end position="159"/>
    </location>
</feature>
<keyword evidence="2" id="KW-0012">Acyltransferase</keyword>
<reference evidence="2 3" key="1">
    <citation type="submission" date="2018-06" db="EMBL/GenBank/DDBJ databases">
        <title>Genomic Encyclopedia of Archaeal and Bacterial Type Strains, Phase II (KMG-II): from individual species to whole genera.</title>
        <authorList>
            <person name="Goeker M."/>
        </authorList>
    </citation>
    <scope>NUCLEOTIDE SEQUENCE [LARGE SCALE GENOMIC DNA]</scope>
    <source>
        <strain evidence="2 3">DSM 12408</strain>
    </source>
</reference>
<evidence type="ECO:0000256" key="1">
    <source>
        <dbReference type="SAM" id="Phobius"/>
    </source>
</evidence>
<dbReference type="Proteomes" id="UP000248987">
    <property type="component" value="Unassembled WGS sequence"/>
</dbReference>
<feature type="transmembrane region" description="Helical" evidence="1">
    <location>
        <begin position="79"/>
        <end position="96"/>
    </location>
</feature>
<feature type="transmembrane region" description="Helical" evidence="1">
    <location>
        <begin position="314"/>
        <end position="332"/>
    </location>
</feature>
<proteinExistence type="predicted"/>
<feature type="transmembrane region" description="Helical" evidence="1">
    <location>
        <begin position="36"/>
        <end position="59"/>
    </location>
</feature>
<accession>A0A327SC95</accession>
<feature type="transmembrane region" description="Helical" evidence="1">
    <location>
        <begin position="283"/>
        <end position="302"/>
    </location>
</feature>
<feature type="transmembrane region" description="Helical" evidence="1">
    <location>
        <begin position="164"/>
        <end position="183"/>
    </location>
</feature>
<keyword evidence="1" id="KW-0472">Membrane</keyword>
<gene>
    <name evidence="2" type="ORF">LX77_00656</name>
</gene>
<evidence type="ECO:0000313" key="3">
    <source>
        <dbReference type="Proteomes" id="UP000248987"/>
    </source>
</evidence>
<sequence length="398" mass="45416">MFNISMSHNQTNYYTFEEDCFKSRLKYEIMDTSKRLISLDVLRGLTIALMILVNTPGSWSYIYAPLKHAAWHGCTPTDLVFPFFLFIVGLSVYFSFKKNSGESSQKIVIKILKRTLIIFLIGFCLNLYPFFNFSEVRVMGVLQRIALAYGAGALLCFIFKGYRLLIVLAAILLGYWALLFYGAHSDPYSLEQNLVRRFDLFLFGEHHIYKGFGIPFDPEGLLSSIPAIGTVIIGYLIGQVMSTENSIVLKIRKLLLYGVLMVVLGSIWALVFPINKPLWTSSYVLFTAGLGTLFLAVLIFIIDYKKYAVWSKPFVHFGSNPLFIFVFSGLYAKTISYLIKIPVEGNLDKISLYKYLFVKGFAPIFGNMNGSLLFAISHIIMFWLLCYVLYKKKIFIKI</sequence>
<comment type="caution">
    <text evidence="2">The sequence shown here is derived from an EMBL/GenBank/DDBJ whole genome shotgun (WGS) entry which is preliminary data.</text>
</comment>
<dbReference type="AlphaFoldDB" id="A0A327SC95"/>
<name>A0A327SC95_9FLAO</name>
<organism evidence="2 3">
    <name type="scientific">Gelidibacter algens</name>
    <dbReference type="NCBI Taxonomy" id="49280"/>
    <lineage>
        <taxon>Bacteria</taxon>
        <taxon>Pseudomonadati</taxon>
        <taxon>Bacteroidota</taxon>
        <taxon>Flavobacteriia</taxon>
        <taxon>Flavobacteriales</taxon>
        <taxon>Flavobacteriaceae</taxon>
        <taxon>Gelidibacter</taxon>
    </lineage>
</organism>
<keyword evidence="3" id="KW-1185">Reference proteome</keyword>
<dbReference type="PANTHER" id="PTHR31061:SF24">
    <property type="entry name" value="LD22376P"/>
    <property type="match status" value="1"/>
</dbReference>
<feature type="transmembrane region" description="Helical" evidence="1">
    <location>
        <begin position="116"/>
        <end position="134"/>
    </location>
</feature>
<dbReference type="EMBL" id="QLLQ01000002">
    <property type="protein sequence ID" value="RAJ26408.1"/>
    <property type="molecule type" value="Genomic_DNA"/>
</dbReference>
<dbReference type="GO" id="GO:0016746">
    <property type="term" value="F:acyltransferase activity"/>
    <property type="evidence" value="ECO:0007669"/>
    <property type="project" value="UniProtKB-KW"/>
</dbReference>